<comment type="similarity">
    <text evidence="1 2">Belongs to the cytochrome P450 family.</text>
</comment>
<dbReference type="SUPFAM" id="SSF48264">
    <property type="entry name" value="Cytochrome P450"/>
    <property type="match status" value="1"/>
</dbReference>
<evidence type="ECO:0000313" key="4">
    <source>
        <dbReference type="RefSeq" id="XP_006813041.1"/>
    </source>
</evidence>
<keyword evidence="2" id="KW-0349">Heme</keyword>
<gene>
    <name evidence="4" type="primary">LOC100367964</name>
</gene>
<dbReference type="InterPro" id="IPR036396">
    <property type="entry name" value="Cyt_P450_sf"/>
</dbReference>
<keyword evidence="2" id="KW-0408">Iron</keyword>
<keyword evidence="2" id="KW-0479">Metal-binding</keyword>
<keyword evidence="2" id="KW-0560">Oxidoreductase</keyword>
<sequence>MWLGPFVPRVAVNHPSTVKAILTTTEPKDEFLYGMLKPWLGDGLLISSGQKWFRNRRLLTPGFHFDILRPYVQIYNDCVKTMLDKWSNLCELSSSRSYSIEMFENLSLMTLDSLLKCIFSQESHCQTAKSQNPYISSVYALSHLISERSRFVPYHSDIIYNLSISGYKFRKALRAVHGYSARVIQERKQALRQRGDDKPARKYIDFLDILLSAKDEDGHGLSDKELRDEVDTFMFEGHDTTASGLSWCLYNLAKYPEHQQKCQDEIDTLLAKTRKKDIEWEDLSKLSYTNLCIKESLRIRNPVPMISRELKSSLTLPDGRAIPAGYNVLIAINALHHNSLVWDNPLEFDPSRFLPENSKSRSPYAYVPFSAGPRNCIGQNFAMNEMKVAVARTLHRFDLSPVLSRPPQRVNNIVLRSSNGIYVQVTPRNR</sequence>
<dbReference type="InterPro" id="IPR002401">
    <property type="entry name" value="Cyt_P450_E_grp-I"/>
</dbReference>
<dbReference type="InterPro" id="IPR017972">
    <property type="entry name" value="Cyt_P450_CS"/>
</dbReference>
<accession>A0ABM0LZ50</accession>
<evidence type="ECO:0000256" key="1">
    <source>
        <dbReference type="ARBA" id="ARBA00010617"/>
    </source>
</evidence>
<name>A0ABM0LZ50_SACKO</name>
<dbReference type="PRINTS" id="PR00385">
    <property type="entry name" value="P450"/>
</dbReference>
<keyword evidence="2" id="KW-0503">Monooxygenase</keyword>
<evidence type="ECO:0000256" key="2">
    <source>
        <dbReference type="RuleBase" id="RU000461"/>
    </source>
</evidence>
<dbReference type="InterPro" id="IPR050196">
    <property type="entry name" value="Cytochrome_P450_Monoox"/>
</dbReference>
<protein>
    <submittedName>
        <fullName evidence="4">Leukotriene-B(4) omega-hydroxylase 1-like</fullName>
    </submittedName>
</protein>
<dbReference type="InterPro" id="IPR001128">
    <property type="entry name" value="Cyt_P450"/>
</dbReference>
<reference evidence="4" key="1">
    <citation type="submission" date="2025-08" db="UniProtKB">
        <authorList>
            <consortium name="RefSeq"/>
        </authorList>
    </citation>
    <scope>IDENTIFICATION</scope>
    <source>
        <tissue evidence="4">Testes</tissue>
    </source>
</reference>
<proteinExistence type="inferred from homology"/>
<organism evidence="3 4">
    <name type="scientific">Saccoglossus kowalevskii</name>
    <name type="common">Acorn worm</name>
    <dbReference type="NCBI Taxonomy" id="10224"/>
    <lineage>
        <taxon>Eukaryota</taxon>
        <taxon>Metazoa</taxon>
        <taxon>Hemichordata</taxon>
        <taxon>Enteropneusta</taxon>
        <taxon>Harrimaniidae</taxon>
        <taxon>Saccoglossus</taxon>
    </lineage>
</organism>
<dbReference type="PRINTS" id="PR00463">
    <property type="entry name" value="EP450I"/>
</dbReference>
<dbReference type="Gene3D" id="1.10.630.10">
    <property type="entry name" value="Cytochrome P450"/>
    <property type="match status" value="1"/>
</dbReference>
<dbReference type="PANTHER" id="PTHR24291:SF201">
    <property type="entry name" value="CYTOCHROME P450, FAMILY 4, SUBFAMILY B, POLYPEPTIDE 7"/>
    <property type="match status" value="1"/>
</dbReference>
<dbReference type="PROSITE" id="PS00086">
    <property type="entry name" value="CYTOCHROME_P450"/>
    <property type="match status" value="1"/>
</dbReference>
<dbReference type="RefSeq" id="XP_006813041.1">
    <property type="nucleotide sequence ID" value="XM_006812978.1"/>
</dbReference>
<dbReference type="CDD" id="cd20659">
    <property type="entry name" value="CYP4B_4F-like"/>
    <property type="match status" value="1"/>
</dbReference>
<evidence type="ECO:0000313" key="3">
    <source>
        <dbReference type="Proteomes" id="UP000694865"/>
    </source>
</evidence>
<keyword evidence="3" id="KW-1185">Reference proteome</keyword>
<dbReference type="GeneID" id="100367964"/>
<dbReference type="PANTHER" id="PTHR24291">
    <property type="entry name" value="CYTOCHROME P450 FAMILY 4"/>
    <property type="match status" value="1"/>
</dbReference>
<dbReference type="Proteomes" id="UP000694865">
    <property type="component" value="Unplaced"/>
</dbReference>
<dbReference type="Pfam" id="PF00067">
    <property type="entry name" value="p450"/>
    <property type="match status" value="1"/>
</dbReference>